<feature type="compositionally biased region" description="Basic and acidic residues" evidence="1">
    <location>
        <begin position="114"/>
        <end position="136"/>
    </location>
</feature>
<evidence type="ECO:0000256" key="1">
    <source>
        <dbReference type="SAM" id="MobiDB-lite"/>
    </source>
</evidence>
<protein>
    <submittedName>
        <fullName evidence="3">Uncharacterized protein</fullName>
    </submittedName>
</protein>
<sequence length="232" mass="26344">MELYLTIIGLFYLFLVDEREIFFIYYKHSFSMLSCLSRCLRKFYDQSLLCKRNAESVHVLDATSRWTVNACHTEEQHRNIKKDQFTTIDDVLRTGSQQQGIGMTKKNQPTNKLAKGDEKSRNAANRGDRNVEKVFTKNDNSLTGFRSRRDAQISSRGAGLSNSKHKSRSRDRFNKRKYGASRPSSAGSRQYPIASKTASTTNEPMLSDQASMVGIQQKHGVDRGVGYGLVKL</sequence>
<dbReference type="Proteomes" id="UP000887565">
    <property type="component" value="Unplaced"/>
</dbReference>
<organism evidence="2 3">
    <name type="scientific">Romanomermis culicivorax</name>
    <name type="common">Nematode worm</name>
    <dbReference type="NCBI Taxonomy" id="13658"/>
    <lineage>
        <taxon>Eukaryota</taxon>
        <taxon>Metazoa</taxon>
        <taxon>Ecdysozoa</taxon>
        <taxon>Nematoda</taxon>
        <taxon>Enoplea</taxon>
        <taxon>Dorylaimia</taxon>
        <taxon>Mermithida</taxon>
        <taxon>Mermithoidea</taxon>
        <taxon>Mermithidae</taxon>
        <taxon>Romanomermis</taxon>
    </lineage>
</organism>
<feature type="compositionally biased region" description="Polar residues" evidence="1">
    <location>
        <begin position="96"/>
        <end position="111"/>
    </location>
</feature>
<proteinExistence type="predicted"/>
<evidence type="ECO:0000313" key="3">
    <source>
        <dbReference type="WBParaSite" id="nRc.2.0.1.t05179-RA"/>
    </source>
</evidence>
<evidence type="ECO:0000313" key="2">
    <source>
        <dbReference type="Proteomes" id="UP000887565"/>
    </source>
</evidence>
<feature type="compositionally biased region" description="Basic residues" evidence="1">
    <location>
        <begin position="163"/>
        <end position="179"/>
    </location>
</feature>
<feature type="region of interest" description="Disordered" evidence="1">
    <location>
        <begin position="96"/>
        <end position="204"/>
    </location>
</feature>
<dbReference type="WBParaSite" id="nRc.2.0.1.t05179-RA">
    <property type="protein sequence ID" value="nRc.2.0.1.t05179-RA"/>
    <property type="gene ID" value="nRc.2.0.1.g05179"/>
</dbReference>
<accession>A0A915HTT9</accession>
<keyword evidence="2" id="KW-1185">Reference proteome</keyword>
<dbReference type="AlphaFoldDB" id="A0A915HTT9"/>
<reference evidence="3" key="1">
    <citation type="submission" date="2022-11" db="UniProtKB">
        <authorList>
            <consortium name="WormBaseParasite"/>
        </authorList>
    </citation>
    <scope>IDENTIFICATION</scope>
</reference>
<name>A0A915HTT9_ROMCU</name>